<dbReference type="RefSeq" id="WP_284727410.1">
    <property type="nucleotide sequence ID" value="NZ_JASCSA010000015.1"/>
</dbReference>
<accession>A0ABT6USR1</accession>
<evidence type="ECO:0000313" key="1">
    <source>
        <dbReference type="EMBL" id="MDI5885747.1"/>
    </source>
</evidence>
<dbReference type="Proteomes" id="UP001229025">
    <property type="component" value="Unassembled WGS sequence"/>
</dbReference>
<comment type="caution">
    <text evidence="1">The sequence shown here is derived from an EMBL/GenBank/DDBJ whole genome shotgun (WGS) entry which is preliminary data.</text>
</comment>
<evidence type="ECO:0000313" key="2">
    <source>
        <dbReference type="Proteomes" id="UP001229025"/>
    </source>
</evidence>
<reference evidence="2" key="1">
    <citation type="submission" date="2023-07" db="EMBL/GenBank/DDBJ databases">
        <title>Genome-based characterization of strain KMM 296 and proposal for reclassification of Cobetia litoralis and Cobetia pacifica, and emended description of the species Cobetia amphilecti and Cobetia marina.</title>
        <authorList>
            <person name="Balabanova L."/>
            <person name="Nedashkovskaya O."/>
        </authorList>
    </citation>
    <scope>NUCLEOTIDE SEQUENCE [LARGE SCALE GENOMIC DNA]</scope>
    <source>
        <strain evidence="2">NRIC 0815</strain>
    </source>
</reference>
<protein>
    <recommendedName>
        <fullName evidence="3">Capsule polysaccharide biosynthesis protein</fullName>
    </recommendedName>
</protein>
<dbReference type="EMBL" id="JASCSA010000015">
    <property type="protein sequence ID" value="MDI5885747.1"/>
    <property type="molecule type" value="Genomic_DNA"/>
</dbReference>
<name>A0ABT6USR1_9GAMM</name>
<keyword evidence="2" id="KW-1185">Reference proteome</keyword>
<proteinExistence type="predicted"/>
<gene>
    <name evidence="1" type="ORF">QLT01_15475</name>
</gene>
<evidence type="ECO:0008006" key="3">
    <source>
        <dbReference type="Google" id="ProtNLM"/>
    </source>
</evidence>
<sequence length="353" mass="41016">MKQILFLQPKQYLNRLLGAEFCQYIDGECFFGTPIYIVNEEKFLKKFDIVVSCIDHSRSTQNLITIANRLNIKTVHLFDGTYDIGNVVNNPHLIRYPYYQLSGCFYKYILGTDLILKKYFENQGSIFLPYMPKHCLVKFSGEKIAMDSPDKSVTKRVLITTSNSPYFNNRELIEILYLINMVVEEFRLIGISFCFRIYDKKLADGIYALNEDNNYIEGQFEDVAKNASGIITTPSSIAYTAFQLQLPVGLLIYRDVPITQPAGWLISRGICIKETLSSFIRTDDFRMDYQNRMTSLADGVSQINTLIKDNNYDNFVGKQKKIYAEYLLRLIMLYLKKSLIGNQILRYIKKWKK</sequence>
<organism evidence="1 2">
    <name type="scientific">Cobetia amphilecti</name>
    <dbReference type="NCBI Taxonomy" id="1055104"/>
    <lineage>
        <taxon>Bacteria</taxon>
        <taxon>Pseudomonadati</taxon>
        <taxon>Pseudomonadota</taxon>
        <taxon>Gammaproteobacteria</taxon>
        <taxon>Oceanospirillales</taxon>
        <taxon>Halomonadaceae</taxon>
        <taxon>Cobetia</taxon>
    </lineage>
</organism>